<dbReference type="GO" id="GO:0005737">
    <property type="term" value="C:cytoplasm"/>
    <property type="evidence" value="ECO:0007669"/>
    <property type="project" value="TreeGrafter"/>
</dbReference>
<dbReference type="EMBL" id="LR134156">
    <property type="protein sequence ID" value="VEA77772.1"/>
    <property type="molecule type" value="Genomic_DNA"/>
</dbReference>
<dbReference type="Pfam" id="PF00550">
    <property type="entry name" value="PP-binding"/>
    <property type="match status" value="1"/>
</dbReference>
<dbReference type="InterPro" id="IPR023213">
    <property type="entry name" value="CAT-like_dom_sf"/>
</dbReference>
<dbReference type="Gene3D" id="3.30.300.30">
    <property type="match status" value="1"/>
</dbReference>
<evidence type="ECO:0000259" key="1">
    <source>
        <dbReference type="PROSITE" id="PS50075"/>
    </source>
</evidence>
<dbReference type="EC" id="1.13.12.7" evidence="2"/>
<dbReference type="PANTHER" id="PTHR45527">
    <property type="entry name" value="NONRIBOSOMAL PEPTIDE SYNTHETASE"/>
    <property type="match status" value="1"/>
</dbReference>
<dbReference type="InterPro" id="IPR036736">
    <property type="entry name" value="ACP-like_sf"/>
</dbReference>
<sequence length="386" mass="42843">MVVVDAGQQPLPDGQAGELCIAGLSLCNGYLNRPDQEGQRFVSLNIEGENVRVLRTGDKVIRLASGDLIHLGRIDSQIKLRGYRIEPGEVENLLCDHPSVKQAAIVFDADQQRLVAFLAVREGTYDAEDALIDSLRRYAETTLLPYMRPTTYVLNDVLPITATGKINRQALRIPDENKPPLTAYVEPQQGIELDIAQAMAEVLGLQRIGATDNFLYLGGNSLQAMKVMALLRTRVTVDIVPSLFFPDPTPRAIARALADAGASRAETELRPVQHGRYCRASFTQERLWVLDRLGGGKAAYTIVWHLQMQGEVNIPALNAALNVIVARHDSLRTRFLERDGECLQEIMPAETLSLDVESLTAGECEQRLNQLANREFDLTRGPLYRF</sequence>
<dbReference type="InterPro" id="IPR001242">
    <property type="entry name" value="Condensation_dom"/>
</dbReference>
<name>A0A3S4GVU0_SALER</name>
<dbReference type="SUPFAM" id="SSF52777">
    <property type="entry name" value="CoA-dependent acyltransferases"/>
    <property type="match status" value="1"/>
</dbReference>
<dbReference type="GO" id="GO:0031177">
    <property type="term" value="F:phosphopantetheine binding"/>
    <property type="evidence" value="ECO:0007669"/>
    <property type="project" value="TreeGrafter"/>
</dbReference>
<dbReference type="Gene3D" id="3.40.50.12780">
    <property type="entry name" value="N-terminal domain of ligase-like"/>
    <property type="match status" value="1"/>
</dbReference>
<dbReference type="InterPro" id="IPR025110">
    <property type="entry name" value="AMP-bd_C"/>
</dbReference>
<protein>
    <submittedName>
        <fullName evidence="2">Non-ribosomal peptide synthetase</fullName>
        <ecNumber evidence="2">1.13.12.7</ecNumber>
    </submittedName>
</protein>
<dbReference type="InterPro" id="IPR009081">
    <property type="entry name" value="PP-bd_ACP"/>
</dbReference>
<dbReference type="AlphaFoldDB" id="A0A3S4GVU0"/>
<feature type="domain" description="Carrier" evidence="1">
    <location>
        <begin position="186"/>
        <end position="261"/>
    </location>
</feature>
<evidence type="ECO:0000313" key="3">
    <source>
        <dbReference type="Proteomes" id="UP000275676"/>
    </source>
</evidence>
<dbReference type="GO" id="GO:0044550">
    <property type="term" value="P:secondary metabolite biosynthetic process"/>
    <property type="evidence" value="ECO:0007669"/>
    <property type="project" value="TreeGrafter"/>
</dbReference>
<dbReference type="Pfam" id="PF00668">
    <property type="entry name" value="Condensation"/>
    <property type="match status" value="1"/>
</dbReference>
<dbReference type="SUPFAM" id="SSF56801">
    <property type="entry name" value="Acetyl-CoA synthetase-like"/>
    <property type="match status" value="1"/>
</dbReference>
<dbReference type="GO" id="GO:0043041">
    <property type="term" value="P:amino acid activation for nonribosomal peptide biosynthetic process"/>
    <property type="evidence" value="ECO:0007669"/>
    <property type="project" value="TreeGrafter"/>
</dbReference>
<dbReference type="Proteomes" id="UP000275676">
    <property type="component" value="Chromosome"/>
</dbReference>
<dbReference type="SUPFAM" id="SSF47336">
    <property type="entry name" value="ACP-like"/>
    <property type="match status" value="1"/>
</dbReference>
<dbReference type="Gene3D" id="1.10.1200.10">
    <property type="entry name" value="ACP-like"/>
    <property type="match status" value="1"/>
</dbReference>
<proteinExistence type="predicted"/>
<dbReference type="InterPro" id="IPR045851">
    <property type="entry name" value="AMP-bd_C_sf"/>
</dbReference>
<keyword evidence="2" id="KW-0560">Oxidoreductase</keyword>
<gene>
    <name evidence="2" type="primary">bmyB_3</name>
    <name evidence="2" type="ORF">NCTC10047_03702</name>
</gene>
<reference evidence="2 3" key="1">
    <citation type="submission" date="2018-12" db="EMBL/GenBank/DDBJ databases">
        <authorList>
            <consortium name="Pathogen Informatics"/>
        </authorList>
    </citation>
    <scope>NUCLEOTIDE SEQUENCE [LARGE SCALE GENOMIC DNA]</scope>
    <source>
        <strain evidence="2 3">NCTC10047</strain>
    </source>
</reference>
<dbReference type="GO" id="GO:0016491">
    <property type="term" value="F:oxidoreductase activity"/>
    <property type="evidence" value="ECO:0007669"/>
    <property type="project" value="UniProtKB-KW"/>
</dbReference>
<accession>A0A3S4GVU0</accession>
<evidence type="ECO:0000313" key="2">
    <source>
        <dbReference type="EMBL" id="VEA77772.1"/>
    </source>
</evidence>
<dbReference type="Gene3D" id="3.30.559.10">
    <property type="entry name" value="Chloramphenicol acetyltransferase-like domain"/>
    <property type="match status" value="1"/>
</dbReference>
<dbReference type="PROSITE" id="PS50075">
    <property type="entry name" value="CARRIER"/>
    <property type="match status" value="1"/>
</dbReference>
<dbReference type="PANTHER" id="PTHR45527:SF1">
    <property type="entry name" value="FATTY ACID SYNTHASE"/>
    <property type="match status" value="1"/>
</dbReference>
<organism evidence="2 3">
    <name type="scientific">Salmonella enterica subsp. arizonae</name>
    <dbReference type="NCBI Taxonomy" id="59203"/>
    <lineage>
        <taxon>Bacteria</taxon>
        <taxon>Pseudomonadati</taxon>
        <taxon>Pseudomonadota</taxon>
        <taxon>Gammaproteobacteria</taxon>
        <taxon>Enterobacterales</taxon>
        <taxon>Enterobacteriaceae</taxon>
        <taxon>Salmonella</taxon>
    </lineage>
</organism>
<dbReference type="InterPro" id="IPR042099">
    <property type="entry name" value="ANL_N_sf"/>
</dbReference>
<dbReference type="Pfam" id="PF13193">
    <property type="entry name" value="AMP-binding_C"/>
    <property type="match status" value="1"/>
</dbReference>